<evidence type="ECO:0000256" key="4">
    <source>
        <dbReference type="ARBA" id="ARBA00022679"/>
    </source>
</evidence>
<dbReference type="InterPro" id="IPR006365">
    <property type="entry name" value="Cbl_synth_CobL"/>
</dbReference>
<evidence type="ECO:0000256" key="2">
    <source>
        <dbReference type="ARBA" id="ARBA00022573"/>
    </source>
</evidence>
<protein>
    <submittedName>
        <fullName evidence="7">Precorrin-6y C5,15-methyltransferase (Decarboxylating) subunit CbiE</fullName>
    </submittedName>
</protein>
<dbReference type="GO" id="GO:0009236">
    <property type="term" value="P:cobalamin biosynthetic process"/>
    <property type="evidence" value="ECO:0007669"/>
    <property type="project" value="UniProtKB-UniPathway"/>
</dbReference>
<dbReference type="CDD" id="cd11644">
    <property type="entry name" value="Precorrin-6Y-MT"/>
    <property type="match status" value="1"/>
</dbReference>
<dbReference type="InterPro" id="IPR050714">
    <property type="entry name" value="Cobalamin_biosynth_MTase"/>
</dbReference>
<evidence type="ECO:0000313" key="8">
    <source>
        <dbReference type="Proteomes" id="UP000580830"/>
    </source>
</evidence>
<dbReference type="GO" id="GO:0008276">
    <property type="term" value="F:protein methyltransferase activity"/>
    <property type="evidence" value="ECO:0007669"/>
    <property type="project" value="InterPro"/>
</dbReference>
<evidence type="ECO:0000256" key="3">
    <source>
        <dbReference type="ARBA" id="ARBA00022603"/>
    </source>
</evidence>
<evidence type="ECO:0000313" key="7">
    <source>
        <dbReference type="EMBL" id="HHW35392.1"/>
    </source>
</evidence>
<keyword evidence="3 7" id="KW-0489">Methyltransferase</keyword>
<dbReference type="NCBIfam" id="TIGR02467">
    <property type="entry name" value="CbiE"/>
    <property type="match status" value="1"/>
</dbReference>
<dbReference type="Pfam" id="PF00590">
    <property type="entry name" value="TP_methylase"/>
    <property type="match status" value="1"/>
</dbReference>
<gene>
    <name evidence="7" type="primary">cbiE</name>
    <name evidence="7" type="ORF">GXX24_14840</name>
</gene>
<dbReference type="GO" id="GO:0032259">
    <property type="term" value="P:methylation"/>
    <property type="evidence" value="ECO:0007669"/>
    <property type="project" value="UniProtKB-KW"/>
</dbReference>
<dbReference type="InterPro" id="IPR000878">
    <property type="entry name" value="4pyrrol_Mease"/>
</dbReference>
<evidence type="ECO:0000259" key="6">
    <source>
        <dbReference type="Pfam" id="PF00590"/>
    </source>
</evidence>
<reference evidence="7 8" key="1">
    <citation type="journal article" date="2020" name="Biotechnol. Biofuels">
        <title>New insights from the biogas microbiome by comprehensive genome-resolved metagenomics of nearly 1600 species originating from multiple anaerobic digesters.</title>
        <authorList>
            <person name="Campanaro S."/>
            <person name="Treu L."/>
            <person name="Rodriguez-R L.M."/>
            <person name="Kovalovszki A."/>
            <person name="Ziels R.M."/>
            <person name="Maus I."/>
            <person name="Zhu X."/>
            <person name="Kougias P.G."/>
            <person name="Basile A."/>
            <person name="Luo G."/>
            <person name="Schluter A."/>
            <person name="Konstantinidis K.T."/>
            <person name="Angelidaki I."/>
        </authorList>
    </citation>
    <scope>NUCLEOTIDE SEQUENCE [LARGE SCALE GENOMIC DNA]</scope>
    <source>
        <strain evidence="7">AS04akNAM_125</strain>
    </source>
</reference>
<organism evidence="7 8">
    <name type="scientific">Paracoccus solventivorans</name>
    <dbReference type="NCBI Taxonomy" id="53463"/>
    <lineage>
        <taxon>Bacteria</taxon>
        <taxon>Pseudomonadati</taxon>
        <taxon>Pseudomonadota</taxon>
        <taxon>Alphaproteobacteria</taxon>
        <taxon>Rhodobacterales</taxon>
        <taxon>Paracoccaceae</taxon>
        <taxon>Paracoccus</taxon>
    </lineage>
</organism>
<dbReference type="AlphaFoldDB" id="A0A832PQ21"/>
<evidence type="ECO:0000256" key="1">
    <source>
        <dbReference type="ARBA" id="ARBA00004953"/>
    </source>
</evidence>
<keyword evidence="2" id="KW-0169">Cobalamin biosynthesis</keyword>
<dbReference type="InterPro" id="IPR014008">
    <property type="entry name" value="Cbl_synth_MTase_CbiT"/>
</dbReference>
<dbReference type="PANTHER" id="PTHR43182">
    <property type="entry name" value="COBALT-PRECORRIN-6B C(15)-METHYLTRANSFERASE (DECARBOXYLATING)"/>
    <property type="match status" value="1"/>
</dbReference>
<proteinExistence type="predicted"/>
<name>A0A832PQ21_9RHOB</name>
<keyword evidence="4 7" id="KW-0808">Transferase</keyword>
<dbReference type="SUPFAM" id="SSF53790">
    <property type="entry name" value="Tetrapyrrole methylase"/>
    <property type="match status" value="1"/>
</dbReference>
<dbReference type="Gene3D" id="3.40.50.150">
    <property type="entry name" value="Vaccinia Virus protein VP39"/>
    <property type="match status" value="1"/>
</dbReference>
<dbReference type="SUPFAM" id="SSF53335">
    <property type="entry name" value="S-adenosyl-L-methionine-dependent methyltransferases"/>
    <property type="match status" value="1"/>
</dbReference>
<feature type="domain" description="Tetrapyrrole methylase" evidence="6">
    <location>
        <begin position="6"/>
        <end position="187"/>
    </location>
</feature>
<dbReference type="PIRSF" id="PIRSF036428">
    <property type="entry name" value="CobL"/>
    <property type="match status" value="1"/>
</dbReference>
<comment type="caution">
    <text evidence="7">The sequence shown here is derived from an EMBL/GenBank/DDBJ whole genome shotgun (WGS) entry which is preliminary data.</text>
</comment>
<dbReference type="NCBIfam" id="TIGR02469">
    <property type="entry name" value="CbiT"/>
    <property type="match status" value="1"/>
</dbReference>
<comment type="pathway">
    <text evidence="1">Cofactor biosynthesis; adenosylcobalamin biosynthesis.</text>
</comment>
<dbReference type="UniPathway" id="UPA00148"/>
<dbReference type="RefSeq" id="WP_303731328.1">
    <property type="nucleotide sequence ID" value="NZ_DULP01000238.1"/>
</dbReference>
<dbReference type="InterPro" id="IPR029063">
    <property type="entry name" value="SAM-dependent_MTases_sf"/>
</dbReference>
<sequence length="393" mass="40629">MSDPWLSIIGLGEDGLSGLSPASRAALDAAEIVFGGPRHLRLAQAGRRGRAWPVPFDLAPVLACRGQRVAVLASGDPFWHGAGGSLAAQLSPGEWRAFPAPSSFSLAASRLGWRIEDIACLGLHAAPFERLLPVLRPGARAILLLRDGAAPAALAAWLAARGWGASTLWVLEALGGPRERIRQATAAGFELHLTRPPVAVALQAAGGVARRAGPGLPDDAFHHDGQITRAPVRALTLATLAPRAGALLWDLGAGSGSVAVEWALAGGRAVAVERRADRFGNIIANIKGFGLSEAVAALHSDSIAALPGLPDPDAVFVGGGLTEALAAALWARLPPGTRLVANAVTLETESLLAQLHVGHGGTLLRIELAEAAPLGGFRGWQPARPVVQWAVTR</sequence>
<dbReference type="PANTHER" id="PTHR43182:SF1">
    <property type="entry name" value="COBALT-PRECORRIN-7 C(5)-METHYLTRANSFERASE"/>
    <property type="match status" value="1"/>
</dbReference>
<dbReference type="InterPro" id="IPR035996">
    <property type="entry name" value="4pyrrol_Methylase_sf"/>
</dbReference>
<dbReference type="InterPro" id="IPR014777">
    <property type="entry name" value="4pyrrole_Mease_sub1"/>
</dbReference>
<dbReference type="Gene3D" id="3.40.1010.10">
    <property type="entry name" value="Cobalt-precorrin-4 Transmethylase, Domain 1"/>
    <property type="match status" value="1"/>
</dbReference>
<evidence type="ECO:0000256" key="5">
    <source>
        <dbReference type="ARBA" id="ARBA00022691"/>
    </source>
</evidence>
<dbReference type="InterPro" id="IPR012818">
    <property type="entry name" value="CbiE"/>
</dbReference>
<dbReference type="EMBL" id="DULP01000238">
    <property type="protein sequence ID" value="HHW35392.1"/>
    <property type="molecule type" value="Genomic_DNA"/>
</dbReference>
<keyword evidence="5" id="KW-0949">S-adenosyl-L-methionine</keyword>
<accession>A0A832PQ21</accession>
<dbReference type="Proteomes" id="UP000580830">
    <property type="component" value="Unassembled WGS sequence"/>
</dbReference>